<sequence length="62" mass="7171">MLLVSYGRDGYNCLLQLGICRISNLASIERGICKRMKKTQKNIKIPPYKLEFVFIIVILQLI</sequence>
<protein>
    <submittedName>
        <fullName evidence="1">Uncharacterized protein</fullName>
    </submittedName>
</protein>
<accession>I0BK87</accession>
<dbReference type="EMBL" id="CP003422">
    <property type="protein sequence ID" value="AFH62784.1"/>
    <property type="molecule type" value="Genomic_DNA"/>
</dbReference>
<name>I0BK87_9BACL</name>
<reference evidence="1 2" key="1">
    <citation type="submission" date="2013-06" db="EMBL/GenBank/DDBJ databases">
        <title>Complete genome sequence of Paenibacillus mucilaginosus K02.</title>
        <authorList>
            <person name="Xiao B."/>
            <person name="Sun L."/>
            <person name="Xiao L."/>
            <person name="Lian B."/>
        </authorList>
    </citation>
    <scope>NUCLEOTIDE SEQUENCE [LARGE SCALE GENOMIC DNA]</scope>
    <source>
        <strain evidence="1 2">K02</strain>
    </source>
</reference>
<dbReference type="Proteomes" id="UP000007392">
    <property type="component" value="Chromosome"/>
</dbReference>
<evidence type="ECO:0000313" key="2">
    <source>
        <dbReference type="Proteomes" id="UP000007392"/>
    </source>
</evidence>
<organism evidence="1 2">
    <name type="scientific">Paenibacillus mucilaginosus K02</name>
    <dbReference type="NCBI Taxonomy" id="997761"/>
    <lineage>
        <taxon>Bacteria</taxon>
        <taxon>Bacillati</taxon>
        <taxon>Bacillota</taxon>
        <taxon>Bacilli</taxon>
        <taxon>Bacillales</taxon>
        <taxon>Paenibacillaceae</taxon>
        <taxon>Paenibacillus</taxon>
    </lineage>
</organism>
<proteinExistence type="predicted"/>
<evidence type="ECO:0000313" key="1">
    <source>
        <dbReference type="EMBL" id="AFH62784.1"/>
    </source>
</evidence>
<dbReference type="AlphaFoldDB" id="I0BK87"/>
<dbReference type="KEGG" id="pmw:B2K_19035"/>
<dbReference type="HOGENOM" id="CLU_2899888_0_0_9"/>
<gene>
    <name evidence="1" type="ORF">B2K_19035</name>
</gene>